<evidence type="ECO:0000256" key="1">
    <source>
        <dbReference type="ARBA" id="ARBA00001968"/>
    </source>
</evidence>
<feature type="domain" description="Transposable element P transposase-like RNase H C-terminal" evidence="7">
    <location>
        <begin position="300"/>
        <end position="329"/>
    </location>
</feature>
<evidence type="ECO:0000256" key="2">
    <source>
        <dbReference type="ARBA" id="ARBA00022723"/>
    </source>
</evidence>
<keyword evidence="9" id="KW-1185">Reference proteome</keyword>
<organism evidence="8 9">
    <name type="scientific">Aphis craccivora</name>
    <name type="common">Cowpea aphid</name>
    <dbReference type="NCBI Taxonomy" id="307492"/>
    <lineage>
        <taxon>Eukaryota</taxon>
        <taxon>Metazoa</taxon>
        <taxon>Ecdysozoa</taxon>
        <taxon>Arthropoda</taxon>
        <taxon>Hexapoda</taxon>
        <taxon>Insecta</taxon>
        <taxon>Pterygota</taxon>
        <taxon>Neoptera</taxon>
        <taxon>Paraneoptera</taxon>
        <taxon>Hemiptera</taxon>
        <taxon>Sternorrhyncha</taxon>
        <taxon>Aphidomorpha</taxon>
        <taxon>Aphidoidea</taxon>
        <taxon>Aphididae</taxon>
        <taxon>Aphidini</taxon>
        <taxon>Aphis</taxon>
        <taxon>Aphis</taxon>
    </lineage>
</organism>
<dbReference type="Pfam" id="PF13359">
    <property type="entry name" value="DDE_Tnp_4"/>
    <property type="match status" value="1"/>
</dbReference>
<dbReference type="Proteomes" id="UP000478052">
    <property type="component" value="Unassembled WGS sequence"/>
</dbReference>
<dbReference type="PANTHER" id="PTHR23080:SF133">
    <property type="entry name" value="SI:CH211-262I1.5-RELATED"/>
    <property type="match status" value="1"/>
</dbReference>
<comment type="caution">
    <text evidence="8">The sequence shown here is derived from an EMBL/GenBank/DDBJ whole genome shotgun (WGS) entry which is preliminary data.</text>
</comment>
<comment type="cofactor">
    <cofactor evidence="1">
        <name>a divalent metal cation</name>
        <dbReference type="ChEBI" id="CHEBI:60240"/>
    </cofactor>
</comment>
<dbReference type="Pfam" id="PF13613">
    <property type="entry name" value="HTH_Tnp_4"/>
    <property type="match status" value="1"/>
</dbReference>
<dbReference type="PANTHER" id="PTHR23080">
    <property type="entry name" value="THAP DOMAIN PROTEIN"/>
    <property type="match status" value="1"/>
</dbReference>
<dbReference type="InterPro" id="IPR048367">
    <property type="entry name" value="TNP-like_RNaseH_C"/>
</dbReference>
<dbReference type="OrthoDB" id="6491412at2759"/>
<evidence type="ECO:0000313" key="8">
    <source>
        <dbReference type="EMBL" id="KAF0707510.1"/>
    </source>
</evidence>
<feature type="domain" description="Transposase Helix-turn-helix" evidence="4">
    <location>
        <begin position="448"/>
        <end position="488"/>
    </location>
</feature>
<dbReference type="Pfam" id="PF21787">
    <property type="entry name" value="TNP-like_RNaseH_N"/>
    <property type="match status" value="1"/>
</dbReference>
<dbReference type="InterPro" id="IPR048365">
    <property type="entry name" value="TNP-like_RNaseH_N"/>
</dbReference>
<feature type="domain" description="Transposable element P transposase-like GTP-binding insertion" evidence="6">
    <location>
        <begin position="138"/>
        <end position="251"/>
    </location>
</feature>
<dbReference type="EMBL" id="VUJU01012505">
    <property type="protein sequence ID" value="KAF0707510.1"/>
    <property type="molecule type" value="Genomic_DNA"/>
</dbReference>
<keyword evidence="2" id="KW-0479">Metal-binding</keyword>
<dbReference type="InterPro" id="IPR027806">
    <property type="entry name" value="HARBI1_dom"/>
</dbReference>
<evidence type="ECO:0000259" key="3">
    <source>
        <dbReference type="Pfam" id="PF13359"/>
    </source>
</evidence>
<reference evidence="8 9" key="1">
    <citation type="submission" date="2019-08" db="EMBL/GenBank/DDBJ databases">
        <title>Whole genome of Aphis craccivora.</title>
        <authorList>
            <person name="Voronova N.V."/>
            <person name="Shulinski R.S."/>
            <person name="Bandarenka Y.V."/>
            <person name="Zhorov D.G."/>
            <person name="Warner D."/>
        </authorList>
    </citation>
    <scope>NUCLEOTIDE SEQUENCE [LARGE SCALE GENOMIC DNA]</scope>
    <source>
        <strain evidence="8">180601</strain>
        <tissue evidence="8">Whole Body</tissue>
    </source>
</reference>
<protein>
    <submittedName>
        <fullName evidence="8">THAP domain-containing protein 9</fullName>
    </submittedName>
</protein>
<name>A0A6G0VSE5_APHCR</name>
<evidence type="ECO:0000259" key="7">
    <source>
        <dbReference type="Pfam" id="PF21789"/>
    </source>
</evidence>
<dbReference type="InterPro" id="IPR027805">
    <property type="entry name" value="Transposase_HTH_dom"/>
</dbReference>
<dbReference type="Pfam" id="PF21789">
    <property type="entry name" value="TNP-like_RNaseH_C"/>
    <property type="match status" value="1"/>
</dbReference>
<dbReference type="InterPro" id="IPR048366">
    <property type="entry name" value="TNP-like_GBD"/>
</dbReference>
<evidence type="ECO:0000259" key="4">
    <source>
        <dbReference type="Pfam" id="PF13613"/>
    </source>
</evidence>
<gene>
    <name evidence="8" type="ORF">FWK35_00030567</name>
</gene>
<proteinExistence type="predicted"/>
<feature type="domain" description="DDE Tnp4" evidence="3">
    <location>
        <begin position="512"/>
        <end position="659"/>
    </location>
</feature>
<sequence length="678" mass="76900">MSIRKQITYLNGKFYGGVDLGTTQEQVDNIHEATNALVFLAVCINGHWKVPLGYFLINSFSGSERANLLKKCLEIFFETGAKCYSITFDGAPCNISMCKILGANFDYFSSEFKPWISVPEFPGSKNEKIIYIFWDAVHMIKLVRNTLGEKKVIINPVGEQIKWHHIEMLQSIQETKGLHAANKLKKNHINYFENKMSVRLAVQTLSSSVSSSLLFCERLNLIPNAKPTADFCKIFNDVFDVCNCRNKLAKGDYSFPVNEKNLQRIIDLLDQFKSYVEGLKYQKNLDTDEELLLKSQRKTDHLKVLFSALRSRGSFNNNPNTVQFRTAYKSLLVRHEISGSMYGNCTQLDTSCILFVGANKRKYANAICNISSSKLNDSNNASNSSIALEVQNYFLQNENEAMKIELRHLGIKFNYANLNQNDELLNSYIGLPSNSVFQALYNLSVESISKEDQILITLMKLRHNFPHFDLAVRFNCSSATITNIMSKIPSREKNKLCIPDVFKPFLNFRIVIDCTEIFTADSRQSINIQKDTYNNYKHRNTWKALIGIAPNGVVTFVSELLPGSTSDKVITLKSGLLEQLVPGDLFLADKGVSLNIPLFLDTPQFTPDQVVQTEKIAKARIHVDRAIQRIKCYSILDVIPFSMLKQAESIFQLVAALTNLQPPLIKEIQTHMNSQPYI</sequence>
<dbReference type="GO" id="GO:0046872">
    <property type="term" value="F:metal ion binding"/>
    <property type="evidence" value="ECO:0007669"/>
    <property type="project" value="UniProtKB-KW"/>
</dbReference>
<accession>A0A6G0VSE5</accession>
<feature type="domain" description="Transposable element P transposase-like RNase H" evidence="5">
    <location>
        <begin position="1"/>
        <end position="102"/>
    </location>
</feature>
<evidence type="ECO:0000259" key="6">
    <source>
        <dbReference type="Pfam" id="PF21788"/>
    </source>
</evidence>
<feature type="non-terminal residue" evidence="8">
    <location>
        <position position="678"/>
    </location>
</feature>
<dbReference type="Pfam" id="PF21788">
    <property type="entry name" value="TNP-like_GBD"/>
    <property type="match status" value="1"/>
</dbReference>
<evidence type="ECO:0000259" key="5">
    <source>
        <dbReference type="Pfam" id="PF21787"/>
    </source>
</evidence>
<evidence type="ECO:0000313" key="9">
    <source>
        <dbReference type="Proteomes" id="UP000478052"/>
    </source>
</evidence>
<dbReference type="AlphaFoldDB" id="A0A6G0VSE5"/>